<dbReference type="PANTHER" id="PTHR13359">
    <property type="entry name" value="39S RIBOSOMAL PROTEIN L40, MITOCHONDRIAL"/>
    <property type="match status" value="1"/>
</dbReference>
<dbReference type="WBParaSite" id="ALUE_0001053501-mRNA-1">
    <property type="protein sequence ID" value="ALUE_0001053501-mRNA-1"/>
    <property type="gene ID" value="ALUE_0001053501"/>
</dbReference>
<dbReference type="AlphaFoldDB" id="A0A0M3I280"/>
<evidence type="ECO:0000256" key="1">
    <source>
        <dbReference type="ARBA" id="ARBA00004173"/>
    </source>
</evidence>
<dbReference type="Proteomes" id="UP000036681">
    <property type="component" value="Unplaced"/>
</dbReference>
<dbReference type="Pfam" id="PF09812">
    <property type="entry name" value="MRP-L28"/>
    <property type="match status" value="1"/>
</dbReference>
<organism evidence="10 11">
    <name type="scientific">Ascaris lumbricoides</name>
    <name type="common">Giant roundworm</name>
    <dbReference type="NCBI Taxonomy" id="6252"/>
    <lineage>
        <taxon>Eukaryota</taxon>
        <taxon>Metazoa</taxon>
        <taxon>Ecdysozoa</taxon>
        <taxon>Nematoda</taxon>
        <taxon>Chromadorea</taxon>
        <taxon>Rhabditida</taxon>
        <taxon>Spirurina</taxon>
        <taxon>Ascaridomorpha</taxon>
        <taxon>Ascaridoidea</taxon>
        <taxon>Ascarididae</taxon>
        <taxon>Ascaris</taxon>
    </lineage>
</organism>
<feature type="region of interest" description="Disordered" evidence="9">
    <location>
        <begin position="171"/>
        <end position="195"/>
    </location>
</feature>
<evidence type="ECO:0000256" key="5">
    <source>
        <dbReference type="ARBA" id="ARBA00023128"/>
    </source>
</evidence>
<keyword evidence="10" id="KW-1185">Reference proteome</keyword>
<protein>
    <recommendedName>
        <fullName evidence="7">Large ribosomal subunit protein mL40</fullName>
    </recommendedName>
    <alternativeName>
        <fullName evidence="8">39S ribosomal protein L40, mitochondrial</fullName>
    </alternativeName>
</protein>
<sequence length="195" mass="22237">MNSIVLSKLSTSGTSIAKCVASVRNLHLTTGVRTSVFMKRQKKIDPEVAKQREARKRRKLEKEIRAMQKHSKKPKPVDEMTVDIKSMKNIDERYRTKVELSEAEIDERAVAQKEYTRSRGALMRVDDAWIRESIAKQDKALNELKKLAPELYEAALRPDVRVAQGIMLNGPANTPPLPDYQSPDGDYIDTTRSWV</sequence>
<evidence type="ECO:0000256" key="2">
    <source>
        <dbReference type="ARBA" id="ARBA00009360"/>
    </source>
</evidence>
<dbReference type="FunFam" id="6.10.250.3440:FF:000001">
    <property type="entry name" value="Mitochondrial ribosomal protein L40"/>
    <property type="match status" value="1"/>
</dbReference>
<evidence type="ECO:0000256" key="4">
    <source>
        <dbReference type="ARBA" id="ARBA00022980"/>
    </source>
</evidence>
<evidence type="ECO:0000256" key="8">
    <source>
        <dbReference type="ARBA" id="ARBA00083752"/>
    </source>
</evidence>
<evidence type="ECO:0000256" key="7">
    <source>
        <dbReference type="ARBA" id="ARBA00035192"/>
    </source>
</evidence>
<comment type="subcellular location">
    <subcellularLocation>
        <location evidence="1">Mitochondrion</location>
    </subcellularLocation>
</comment>
<reference evidence="11" key="1">
    <citation type="submission" date="2017-02" db="UniProtKB">
        <authorList>
            <consortium name="WormBaseParasite"/>
        </authorList>
    </citation>
    <scope>IDENTIFICATION</scope>
</reference>
<keyword evidence="4" id="KW-0689">Ribosomal protein</keyword>
<dbReference type="PANTHER" id="PTHR13359:SF2">
    <property type="entry name" value="LARGE RIBOSOMAL SUBUNIT PROTEIN ML40"/>
    <property type="match status" value="1"/>
</dbReference>
<keyword evidence="6" id="KW-0687">Ribonucleoprotein</keyword>
<evidence type="ECO:0000313" key="10">
    <source>
        <dbReference type="Proteomes" id="UP000036681"/>
    </source>
</evidence>
<comment type="similarity">
    <text evidence="2">Belongs to the mitochondrion-specific ribosomal protein mL40 family.</text>
</comment>
<keyword evidence="3" id="KW-0809">Transit peptide</keyword>
<evidence type="ECO:0000313" key="11">
    <source>
        <dbReference type="WBParaSite" id="ALUE_0001053501-mRNA-1"/>
    </source>
</evidence>
<dbReference type="GO" id="GO:0005762">
    <property type="term" value="C:mitochondrial large ribosomal subunit"/>
    <property type="evidence" value="ECO:0007669"/>
    <property type="project" value="InterPro"/>
</dbReference>
<evidence type="ECO:0000256" key="6">
    <source>
        <dbReference type="ARBA" id="ARBA00023274"/>
    </source>
</evidence>
<accession>A0A0M3I280</accession>
<name>A0A0M3I280_ASCLU</name>
<evidence type="ECO:0000256" key="9">
    <source>
        <dbReference type="SAM" id="MobiDB-lite"/>
    </source>
</evidence>
<keyword evidence="5" id="KW-0496">Mitochondrion</keyword>
<dbReference type="Gene3D" id="6.10.250.3440">
    <property type="match status" value="1"/>
</dbReference>
<dbReference type="InterPro" id="IPR039145">
    <property type="entry name" value="Ribosomal_mL40_metazoa/plant"/>
</dbReference>
<proteinExistence type="inferred from homology"/>
<dbReference type="InterPro" id="IPR019192">
    <property type="entry name" value="Ribosomal_mL40"/>
</dbReference>
<evidence type="ECO:0000256" key="3">
    <source>
        <dbReference type="ARBA" id="ARBA00022946"/>
    </source>
</evidence>